<name>A0A2W1LKU3_9BACL</name>
<feature type="transmembrane region" description="Helical" evidence="6">
    <location>
        <begin position="253"/>
        <end position="271"/>
    </location>
</feature>
<evidence type="ECO:0000256" key="4">
    <source>
        <dbReference type="ARBA" id="ARBA00022989"/>
    </source>
</evidence>
<dbReference type="InterPro" id="IPR050833">
    <property type="entry name" value="Poly_Biosynth_Transport"/>
</dbReference>
<feature type="transmembrane region" description="Helical" evidence="6">
    <location>
        <begin position="344"/>
        <end position="361"/>
    </location>
</feature>
<sequence>MRTPLAGNAAGRQKMGSFGKQLAVLMSGTALAQVITILSAPVLSRLFTPEHFGVFTFYSSIISVLSIVAGGKYEIAVVLPEKDEDAVNVMGLSVMLAFITSLLSALVLGGAMWMDVPITAQMDVMWLLWIPASILAIGLYQSCNYWSTRRKTFRRQSVSQVVRSVGVSGTQLSTGFAGLGGAGLILGQLLGQWVATLTLFMQTWREDGKAIAGKLSMKKMLASIKTYKQFPLFNMPQAFINAMSQQMAPFLLAAYYGSAAVGLYGLSLRLLQMPINVISQSIRQVYLKRASDVFNRKGKQFPLYMKTILSLGAVGILPVCILVVWGPELFAVILGEQWREAGEFARWMILWLYLVYLNPPASVTAQVLNLQQLVLVFEVFLFAARFLALWLGFVYGTALTSIVYYSLTGVLFQTVLIAGMGWFAFRHDKQIKQQLKEVDGK</sequence>
<protein>
    <recommendedName>
        <fullName evidence="9">Lipopolysaccharide biosynthesis protein</fullName>
    </recommendedName>
</protein>
<feature type="transmembrane region" description="Helical" evidence="6">
    <location>
        <begin position="176"/>
        <end position="195"/>
    </location>
</feature>
<feature type="transmembrane region" description="Helical" evidence="6">
    <location>
        <begin position="55"/>
        <end position="75"/>
    </location>
</feature>
<dbReference type="Pfam" id="PF13440">
    <property type="entry name" value="Polysacc_synt_3"/>
    <property type="match status" value="1"/>
</dbReference>
<feature type="transmembrane region" description="Helical" evidence="6">
    <location>
        <begin position="303"/>
        <end position="324"/>
    </location>
</feature>
<evidence type="ECO:0000256" key="3">
    <source>
        <dbReference type="ARBA" id="ARBA00022692"/>
    </source>
</evidence>
<keyword evidence="3 6" id="KW-0812">Transmembrane</keyword>
<proteinExistence type="predicted"/>
<evidence type="ECO:0000313" key="7">
    <source>
        <dbReference type="EMBL" id="PZD95515.1"/>
    </source>
</evidence>
<dbReference type="EMBL" id="QKRB01000044">
    <property type="protein sequence ID" value="PZD95515.1"/>
    <property type="molecule type" value="Genomic_DNA"/>
</dbReference>
<keyword evidence="4 6" id="KW-1133">Transmembrane helix</keyword>
<dbReference type="PANTHER" id="PTHR30250">
    <property type="entry name" value="PST FAMILY PREDICTED COLANIC ACID TRANSPORTER"/>
    <property type="match status" value="1"/>
</dbReference>
<evidence type="ECO:0000256" key="1">
    <source>
        <dbReference type="ARBA" id="ARBA00004651"/>
    </source>
</evidence>
<comment type="caution">
    <text evidence="7">The sequence shown here is derived from an EMBL/GenBank/DDBJ whole genome shotgun (WGS) entry which is preliminary data.</text>
</comment>
<evidence type="ECO:0000256" key="5">
    <source>
        <dbReference type="ARBA" id="ARBA00023136"/>
    </source>
</evidence>
<keyword evidence="2" id="KW-1003">Cell membrane</keyword>
<gene>
    <name evidence="7" type="ORF">DNH61_13365</name>
</gene>
<dbReference type="PANTHER" id="PTHR30250:SF28">
    <property type="entry name" value="POLYSACCHARIDE BIOSYNTHESIS PROTEIN"/>
    <property type="match status" value="1"/>
</dbReference>
<dbReference type="AlphaFoldDB" id="A0A2W1LKU3"/>
<feature type="transmembrane region" description="Helical" evidence="6">
    <location>
        <begin position="126"/>
        <end position="146"/>
    </location>
</feature>
<feature type="transmembrane region" description="Helical" evidence="6">
    <location>
        <begin position="22"/>
        <end position="43"/>
    </location>
</feature>
<accession>A0A2W1LKU3</accession>
<dbReference type="RefSeq" id="WP_111147145.1">
    <property type="nucleotide sequence ID" value="NZ_QKRB01000044.1"/>
</dbReference>
<organism evidence="7 8">
    <name type="scientific">Paenibacillus sambharensis</name>
    <dbReference type="NCBI Taxonomy" id="1803190"/>
    <lineage>
        <taxon>Bacteria</taxon>
        <taxon>Bacillati</taxon>
        <taxon>Bacillota</taxon>
        <taxon>Bacilli</taxon>
        <taxon>Bacillales</taxon>
        <taxon>Paenibacillaceae</taxon>
        <taxon>Paenibacillus</taxon>
    </lineage>
</organism>
<evidence type="ECO:0000256" key="2">
    <source>
        <dbReference type="ARBA" id="ARBA00022475"/>
    </source>
</evidence>
<keyword evidence="8" id="KW-1185">Reference proteome</keyword>
<evidence type="ECO:0000256" key="6">
    <source>
        <dbReference type="SAM" id="Phobius"/>
    </source>
</evidence>
<reference evidence="7 8" key="1">
    <citation type="submission" date="2018-06" db="EMBL/GenBank/DDBJ databases">
        <title>Paenibacillus imtechensis sp. nov.</title>
        <authorList>
            <person name="Pinnaka A.K."/>
            <person name="Singh H."/>
            <person name="Kaur M."/>
        </authorList>
    </citation>
    <scope>NUCLEOTIDE SEQUENCE [LARGE SCALE GENOMIC DNA]</scope>
    <source>
        <strain evidence="7 8">SMB1</strain>
    </source>
</reference>
<keyword evidence="5 6" id="KW-0472">Membrane</keyword>
<dbReference type="Proteomes" id="UP000249522">
    <property type="component" value="Unassembled WGS sequence"/>
</dbReference>
<feature type="transmembrane region" description="Helical" evidence="6">
    <location>
        <begin position="373"/>
        <end position="396"/>
    </location>
</feature>
<evidence type="ECO:0000313" key="8">
    <source>
        <dbReference type="Proteomes" id="UP000249522"/>
    </source>
</evidence>
<evidence type="ECO:0008006" key="9">
    <source>
        <dbReference type="Google" id="ProtNLM"/>
    </source>
</evidence>
<comment type="subcellular location">
    <subcellularLocation>
        <location evidence="1">Cell membrane</location>
        <topology evidence="1">Multi-pass membrane protein</topology>
    </subcellularLocation>
</comment>
<dbReference type="GO" id="GO:0005886">
    <property type="term" value="C:plasma membrane"/>
    <property type="evidence" value="ECO:0007669"/>
    <property type="project" value="UniProtKB-SubCell"/>
</dbReference>
<dbReference type="OrthoDB" id="109075at2"/>
<feature type="transmembrane region" description="Helical" evidence="6">
    <location>
        <begin position="402"/>
        <end position="425"/>
    </location>
</feature>
<feature type="transmembrane region" description="Helical" evidence="6">
    <location>
        <begin position="87"/>
        <end position="114"/>
    </location>
</feature>